<comment type="caution">
    <text evidence="1">The sequence shown here is derived from an EMBL/GenBank/DDBJ whole genome shotgun (WGS) entry which is preliminary data.</text>
</comment>
<dbReference type="Gene3D" id="3.40.50.620">
    <property type="entry name" value="HUPs"/>
    <property type="match status" value="1"/>
</dbReference>
<accession>A0A8S9Q593</accession>
<gene>
    <name evidence="1" type="ORF">F2Q69_00023872</name>
</gene>
<dbReference type="EMBL" id="QGKX02001290">
    <property type="protein sequence ID" value="KAF3537387.1"/>
    <property type="molecule type" value="Genomic_DNA"/>
</dbReference>
<organism evidence="1 2">
    <name type="scientific">Brassica cretica</name>
    <name type="common">Mustard</name>
    <dbReference type="NCBI Taxonomy" id="69181"/>
    <lineage>
        <taxon>Eukaryota</taxon>
        <taxon>Viridiplantae</taxon>
        <taxon>Streptophyta</taxon>
        <taxon>Embryophyta</taxon>
        <taxon>Tracheophyta</taxon>
        <taxon>Spermatophyta</taxon>
        <taxon>Magnoliopsida</taxon>
        <taxon>eudicotyledons</taxon>
        <taxon>Gunneridae</taxon>
        <taxon>Pentapetalae</taxon>
        <taxon>rosids</taxon>
        <taxon>malvids</taxon>
        <taxon>Brassicales</taxon>
        <taxon>Brassicaceae</taxon>
        <taxon>Brassiceae</taxon>
        <taxon>Brassica</taxon>
    </lineage>
</organism>
<reference evidence="1" key="1">
    <citation type="submission" date="2019-12" db="EMBL/GenBank/DDBJ databases">
        <title>Genome sequencing and annotation of Brassica cretica.</title>
        <authorList>
            <person name="Studholme D.J."/>
            <person name="Sarris P."/>
        </authorList>
    </citation>
    <scope>NUCLEOTIDE SEQUENCE</scope>
    <source>
        <strain evidence="1">PFS-109/04</strain>
        <tissue evidence="1">Leaf</tissue>
    </source>
</reference>
<proteinExistence type="predicted"/>
<dbReference type="Proteomes" id="UP000712600">
    <property type="component" value="Unassembled WGS sequence"/>
</dbReference>
<evidence type="ECO:0000313" key="2">
    <source>
        <dbReference type="Proteomes" id="UP000712600"/>
    </source>
</evidence>
<protein>
    <submittedName>
        <fullName evidence="1">Uncharacterized protein</fullName>
    </submittedName>
</protein>
<dbReference type="AlphaFoldDB" id="A0A8S9Q593"/>
<evidence type="ECO:0000313" key="1">
    <source>
        <dbReference type="EMBL" id="KAF3537387.1"/>
    </source>
</evidence>
<sequence>MRSLLRKLDNTISDIVSGCFCNVGDERETIPDFITECGASHLVTDFSPLREIRSCRNEEEVVKMVLSSFQVLPPGKGSLYNRLFLMGTEVVLGLAPAPEYTFLAYLCFSCWKLLQGCSSLTSGYLVIVDMTLDLVTGNRYVCVTCCTRILVNNSKCVLAVSCFTLFS</sequence>
<dbReference type="InterPro" id="IPR014729">
    <property type="entry name" value="Rossmann-like_a/b/a_fold"/>
</dbReference>
<name>A0A8S9Q593_BRACR</name>